<gene>
    <name evidence="2" type="ORF">TRIATDRAFT_85368</name>
</gene>
<dbReference type="Proteomes" id="UP000005426">
    <property type="component" value="Unassembled WGS sequence"/>
</dbReference>
<evidence type="ECO:0000313" key="2">
    <source>
        <dbReference type="EMBL" id="EHK40788.1"/>
    </source>
</evidence>
<dbReference type="SUPFAM" id="SSF54928">
    <property type="entry name" value="RNA-binding domain, RBD"/>
    <property type="match status" value="1"/>
</dbReference>
<organism evidence="2 3">
    <name type="scientific">Hypocrea atroviridis (strain ATCC 20476 / IMI 206040)</name>
    <name type="common">Trichoderma atroviride</name>
    <dbReference type="NCBI Taxonomy" id="452589"/>
    <lineage>
        <taxon>Eukaryota</taxon>
        <taxon>Fungi</taxon>
        <taxon>Dikarya</taxon>
        <taxon>Ascomycota</taxon>
        <taxon>Pezizomycotina</taxon>
        <taxon>Sordariomycetes</taxon>
        <taxon>Hypocreomycetidae</taxon>
        <taxon>Hypocreales</taxon>
        <taxon>Hypocreaceae</taxon>
        <taxon>Trichoderma</taxon>
    </lineage>
</organism>
<accession>G9P7H6</accession>
<dbReference type="GeneID" id="25785887"/>
<dbReference type="OrthoDB" id="610462at2759"/>
<dbReference type="AlphaFoldDB" id="G9P7H6"/>
<evidence type="ECO:0000313" key="3">
    <source>
        <dbReference type="Proteomes" id="UP000005426"/>
    </source>
</evidence>
<keyword evidence="3" id="KW-1185">Reference proteome</keyword>
<dbReference type="STRING" id="452589.G9P7H6"/>
<dbReference type="RefSeq" id="XP_013939232.1">
    <property type="nucleotide sequence ID" value="XM_014083757.1"/>
</dbReference>
<feature type="region of interest" description="Disordered" evidence="1">
    <location>
        <begin position="224"/>
        <end position="254"/>
    </location>
</feature>
<dbReference type="HOGENOM" id="CLU_1019634_0_0_1"/>
<evidence type="ECO:0000256" key="1">
    <source>
        <dbReference type="SAM" id="MobiDB-lite"/>
    </source>
</evidence>
<comment type="caution">
    <text evidence="2">The sequence shown here is derived from an EMBL/GenBank/DDBJ whole genome shotgun (WGS) entry which is preliminary data.</text>
</comment>
<dbReference type="GO" id="GO:0003676">
    <property type="term" value="F:nucleic acid binding"/>
    <property type="evidence" value="ECO:0007669"/>
    <property type="project" value="InterPro"/>
</dbReference>
<dbReference type="eggNOG" id="ENOG502QPW5">
    <property type="taxonomic scope" value="Eukaryota"/>
</dbReference>
<proteinExistence type="predicted"/>
<evidence type="ECO:0008006" key="4">
    <source>
        <dbReference type="Google" id="ProtNLM"/>
    </source>
</evidence>
<name>G9P7H6_HYPAI</name>
<dbReference type="EMBL" id="ABDG02000027">
    <property type="protein sequence ID" value="EHK40788.1"/>
    <property type="molecule type" value="Genomic_DNA"/>
</dbReference>
<reference evidence="2 3" key="1">
    <citation type="journal article" date="2011" name="Genome Biol.">
        <title>Comparative genome sequence analysis underscores mycoparasitism as the ancestral life style of Trichoderma.</title>
        <authorList>
            <person name="Kubicek C.P."/>
            <person name="Herrera-Estrella A."/>
            <person name="Seidl-Seiboth V."/>
            <person name="Martinez D.A."/>
            <person name="Druzhinina I.S."/>
            <person name="Thon M."/>
            <person name="Zeilinger S."/>
            <person name="Casas-Flores S."/>
            <person name="Horwitz B.A."/>
            <person name="Mukherjee P.K."/>
            <person name="Mukherjee M."/>
            <person name="Kredics L."/>
            <person name="Alcaraz L.D."/>
            <person name="Aerts A."/>
            <person name="Antal Z."/>
            <person name="Atanasova L."/>
            <person name="Cervantes-Badillo M.G."/>
            <person name="Challacombe J."/>
            <person name="Chertkov O."/>
            <person name="McCluskey K."/>
            <person name="Coulpier F."/>
            <person name="Deshpande N."/>
            <person name="von Doehren H."/>
            <person name="Ebbole D.J."/>
            <person name="Esquivel-Naranjo E.U."/>
            <person name="Fekete E."/>
            <person name="Flipphi M."/>
            <person name="Glaser F."/>
            <person name="Gomez-Rodriguez E.Y."/>
            <person name="Gruber S."/>
            <person name="Han C."/>
            <person name="Henrissat B."/>
            <person name="Hermosa R."/>
            <person name="Hernandez-Onate M."/>
            <person name="Karaffa L."/>
            <person name="Kosti I."/>
            <person name="Le Crom S."/>
            <person name="Lindquist E."/>
            <person name="Lucas S."/>
            <person name="Luebeck M."/>
            <person name="Luebeck P.S."/>
            <person name="Margeot A."/>
            <person name="Metz B."/>
            <person name="Misra M."/>
            <person name="Nevalainen H."/>
            <person name="Omann M."/>
            <person name="Packer N."/>
            <person name="Perrone G."/>
            <person name="Uresti-Rivera E.E."/>
            <person name="Salamov A."/>
            <person name="Schmoll M."/>
            <person name="Seiboth B."/>
            <person name="Shapiro H."/>
            <person name="Sukno S."/>
            <person name="Tamayo-Ramos J.A."/>
            <person name="Tisch D."/>
            <person name="Wiest A."/>
            <person name="Wilkinson H.H."/>
            <person name="Zhang M."/>
            <person name="Coutinho P.M."/>
            <person name="Kenerley C.M."/>
            <person name="Monte E."/>
            <person name="Baker S.E."/>
            <person name="Grigoriev I.V."/>
        </authorList>
    </citation>
    <scope>NUCLEOTIDE SEQUENCE [LARGE SCALE GENOMIC DNA]</scope>
    <source>
        <strain evidence="3">ATCC 20476 / IMI 206040</strain>
    </source>
</reference>
<sequence>MANQYVYPTIQLKVEPGDETGFYHITFCNLPFKVTWQEVKAWLSESCSVGFVDIFPGSCSGWVCVEGKENFEGVLAYLKAESFKSRYLVFSDKNKSEPDTIRLRLGGPKPGYLENYFRFVGRSQDWTMPAMYSGLQMQQYGSHSNELLKVGNEATYSPPTVEKMALTDLLATCILVCMAAACKSPPVPCYLPTLTIPGHEWTRYHDMSPCALCALSDDTNLMPSSPSELVLPGSAAGDGGDKDDTNDQYYLDEIPGNVRERRARSVPPSFRWK</sequence>
<protein>
    <recommendedName>
        <fullName evidence="4">RRM domain-containing protein</fullName>
    </recommendedName>
</protein>
<dbReference type="InterPro" id="IPR035979">
    <property type="entry name" value="RBD_domain_sf"/>
</dbReference>
<dbReference type="KEGG" id="tatv:25785887"/>